<evidence type="ECO:0000256" key="3">
    <source>
        <dbReference type="ARBA" id="ARBA00022563"/>
    </source>
</evidence>
<sequence length="283" mass="30084">MATIDCKAIAKKLREEIKVDIEKATEKYGEKPFLEIVQVGAHPSSVSYVKSIIKTCDNMNVNHKFSQYDENITEDELVAEIEKLNADSSVHGVIVQYPLPAHIDSDRIANVLSPAKDVDCVTSENLGKLLMGIKGMVPCTPKGMMRILKESGVDLVGKDVVVVGNGRTVGRPITQLLLQQNATVTVCHSKTKDLAAHLSNADVVVGAAGRAGLIPGAAVKEGVVVIDAAINVLEDGSIVGDAEFDAVSEKASLITPVPGGVGTTTNAMLMENLLELFLDVKTK</sequence>
<dbReference type="UniPathway" id="UPA00193"/>
<dbReference type="FunFam" id="3.40.50.10860:FF:000005">
    <property type="entry name" value="C-1-tetrahydrofolate synthase, cytoplasmic, putative"/>
    <property type="match status" value="1"/>
</dbReference>
<name>A0A1S1V742_9FIRM</name>
<dbReference type="InterPro" id="IPR020630">
    <property type="entry name" value="THF_DH/CycHdrlase_cat_dom"/>
</dbReference>
<evidence type="ECO:0000256" key="12">
    <source>
        <dbReference type="HAMAP-Rule" id="MF_01576"/>
    </source>
</evidence>
<protein>
    <recommendedName>
        <fullName evidence="12">Bifunctional protein FolD</fullName>
    </recommendedName>
    <domain>
        <recommendedName>
            <fullName evidence="12">Methylenetetrahydrofolate dehydrogenase</fullName>
            <ecNumber evidence="12">1.5.1.5</ecNumber>
        </recommendedName>
    </domain>
    <domain>
        <recommendedName>
            <fullName evidence="12">Methenyltetrahydrofolate cyclohydrolase</fullName>
            <ecNumber evidence="12">3.5.4.9</ecNumber>
        </recommendedName>
    </domain>
</protein>
<evidence type="ECO:0000256" key="8">
    <source>
        <dbReference type="ARBA" id="ARBA00023002"/>
    </source>
</evidence>
<evidence type="ECO:0000256" key="6">
    <source>
        <dbReference type="ARBA" id="ARBA00022801"/>
    </source>
</evidence>
<evidence type="ECO:0000256" key="9">
    <source>
        <dbReference type="ARBA" id="ARBA00023102"/>
    </source>
</evidence>
<evidence type="ECO:0000313" key="15">
    <source>
        <dbReference type="EMBL" id="OHW61957.1"/>
    </source>
</evidence>
<dbReference type="RefSeq" id="WP_071063645.1">
    <property type="nucleotide sequence ID" value="NZ_MKIE01000006.1"/>
</dbReference>
<dbReference type="GO" id="GO:0006164">
    <property type="term" value="P:purine nucleotide biosynthetic process"/>
    <property type="evidence" value="ECO:0007669"/>
    <property type="project" value="UniProtKB-KW"/>
</dbReference>
<dbReference type="InterPro" id="IPR036291">
    <property type="entry name" value="NAD(P)-bd_dom_sf"/>
</dbReference>
<dbReference type="SUPFAM" id="SSF51735">
    <property type="entry name" value="NAD(P)-binding Rossmann-fold domains"/>
    <property type="match status" value="1"/>
</dbReference>
<comment type="caution">
    <text evidence="15">The sequence shown here is derived from an EMBL/GenBank/DDBJ whole genome shotgun (WGS) entry which is preliminary data.</text>
</comment>
<feature type="domain" description="Tetrahydrofolate dehydrogenase/cyclohydrolase NAD(P)-binding" evidence="14">
    <location>
        <begin position="138"/>
        <end position="277"/>
    </location>
</feature>
<comment type="similarity">
    <text evidence="12">Belongs to the tetrahydrofolate dehydrogenase/cyclohydrolase family.</text>
</comment>
<evidence type="ECO:0000256" key="11">
    <source>
        <dbReference type="ARBA" id="ARBA00023268"/>
    </source>
</evidence>
<evidence type="ECO:0000256" key="7">
    <source>
        <dbReference type="ARBA" id="ARBA00022857"/>
    </source>
</evidence>
<dbReference type="GO" id="GO:0035999">
    <property type="term" value="P:tetrahydrofolate interconversion"/>
    <property type="evidence" value="ECO:0007669"/>
    <property type="project" value="UniProtKB-UniRule"/>
</dbReference>
<feature type="domain" description="Tetrahydrofolate dehydrogenase/cyclohydrolase catalytic" evidence="13">
    <location>
        <begin position="4"/>
        <end position="119"/>
    </location>
</feature>
<dbReference type="Pfam" id="PF02882">
    <property type="entry name" value="THF_DHG_CYH_C"/>
    <property type="match status" value="1"/>
</dbReference>
<evidence type="ECO:0000256" key="4">
    <source>
        <dbReference type="ARBA" id="ARBA00022605"/>
    </source>
</evidence>
<keyword evidence="6 12" id="KW-0378">Hydrolase</keyword>
<keyword evidence="9 12" id="KW-0368">Histidine biosynthesis</keyword>
<dbReference type="CDD" id="cd01080">
    <property type="entry name" value="NAD_bind_m-THF_DH_Cyclohyd"/>
    <property type="match status" value="1"/>
</dbReference>
<dbReference type="Pfam" id="PF00763">
    <property type="entry name" value="THF_DHG_CYH"/>
    <property type="match status" value="1"/>
</dbReference>
<dbReference type="PRINTS" id="PR00085">
    <property type="entry name" value="THFDHDRGNASE"/>
</dbReference>
<dbReference type="HAMAP" id="MF_01576">
    <property type="entry name" value="THF_DHG_CYH"/>
    <property type="match status" value="1"/>
</dbReference>
<dbReference type="SUPFAM" id="SSF53223">
    <property type="entry name" value="Aminoacid dehydrogenase-like, N-terminal domain"/>
    <property type="match status" value="1"/>
</dbReference>
<dbReference type="OrthoDB" id="9803580at2"/>
<evidence type="ECO:0000256" key="10">
    <source>
        <dbReference type="ARBA" id="ARBA00023167"/>
    </source>
</evidence>
<keyword evidence="10 12" id="KW-0486">Methionine biosynthesis</keyword>
<dbReference type="GO" id="GO:0000105">
    <property type="term" value="P:L-histidine biosynthetic process"/>
    <property type="evidence" value="ECO:0007669"/>
    <property type="project" value="UniProtKB-KW"/>
</dbReference>
<dbReference type="EC" id="1.5.1.5" evidence="12"/>
<feature type="binding site" evidence="12">
    <location>
        <position position="230"/>
    </location>
    <ligand>
        <name>NADP(+)</name>
        <dbReference type="ChEBI" id="CHEBI:58349"/>
    </ligand>
</feature>
<dbReference type="AlphaFoldDB" id="A0A1S1V742"/>
<feature type="binding site" evidence="12">
    <location>
        <begin position="164"/>
        <end position="166"/>
    </location>
    <ligand>
        <name>NADP(+)</name>
        <dbReference type="ChEBI" id="CHEBI:58349"/>
    </ligand>
</feature>
<evidence type="ECO:0000313" key="16">
    <source>
        <dbReference type="Proteomes" id="UP000180254"/>
    </source>
</evidence>
<keyword evidence="3 12" id="KW-0554">One-carbon metabolism</keyword>
<comment type="pathway">
    <text evidence="1 12">One-carbon metabolism; tetrahydrofolate interconversion.</text>
</comment>
<dbReference type="FunFam" id="3.40.50.720:FF:000094">
    <property type="entry name" value="Bifunctional protein FolD"/>
    <property type="match status" value="1"/>
</dbReference>
<keyword evidence="5 12" id="KW-0658">Purine biosynthesis</keyword>
<comment type="catalytic activity">
    <reaction evidence="12">
        <text>(6R)-5,10-methylene-5,6,7,8-tetrahydrofolate + NADP(+) = (6R)-5,10-methenyltetrahydrofolate + NADPH</text>
        <dbReference type="Rhea" id="RHEA:22812"/>
        <dbReference type="ChEBI" id="CHEBI:15636"/>
        <dbReference type="ChEBI" id="CHEBI:57455"/>
        <dbReference type="ChEBI" id="CHEBI:57783"/>
        <dbReference type="ChEBI" id="CHEBI:58349"/>
        <dbReference type="EC" id="1.5.1.5"/>
    </reaction>
</comment>
<dbReference type="STRING" id="39480.EUAN_17210"/>
<dbReference type="Gene3D" id="3.40.50.10860">
    <property type="entry name" value="Leucine Dehydrogenase, chain A, domain 1"/>
    <property type="match status" value="1"/>
</dbReference>
<dbReference type="Gene3D" id="3.40.50.720">
    <property type="entry name" value="NAD(P)-binding Rossmann-like Domain"/>
    <property type="match status" value="1"/>
</dbReference>
<proteinExistence type="inferred from homology"/>
<accession>A0A1S1V742</accession>
<keyword evidence="11 12" id="KW-0511">Multifunctional enzyme</keyword>
<dbReference type="InterPro" id="IPR046346">
    <property type="entry name" value="Aminoacid_DH-like_N_sf"/>
</dbReference>
<keyword evidence="4 12" id="KW-0028">Amino-acid biosynthesis</keyword>
<comment type="catalytic activity">
    <reaction evidence="12">
        <text>(6R)-5,10-methenyltetrahydrofolate + H2O = (6R)-10-formyltetrahydrofolate + H(+)</text>
        <dbReference type="Rhea" id="RHEA:23700"/>
        <dbReference type="ChEBI" id="CHEBI:15377"/>
        <dbReference type="ChEBI" id="CHEBI:15378"/>
        <dbReference type="ChEBI" id="CHEBI:57455"/>
        <dbReference type="ChEBI" id="CHEBI:195366"/>
        <dbReference type="EC" id="3.5.4.9"/>
    </reaction>
</comment>
<dbReference type="EMBL" id="MKIE01000006">
    <property type="protein sequence ID" value="OHW61957.1"/>
    <property type="molecule type" value="Genomic_DNA"/>
</dbReference>
<dbReference type="Proteomes" id="UP000180254">
    <property type="component" value="Unassembled WGS sequence"/>
</dbReference>
<dbReference type="GO" id="GO:0009086">
    <property type="term" value="P:methionine biosynthetic process"/>
    <property type="evidence" value="ECO:0007669"/>
    <property type="project" value="UniProtKB-KW"/>
</dbReference>
<keyword evidence="8 12" id="KW-0560">Oxidoreductase</keyword>
<evidence type="ECO:0000256" key="2">
    <source>
        <dbReference type="ARBA" id="ARBA00011738"/>
    </source>
</evidence>
<dbReference type="GO" id="GO:0004477">
    <property type="term" value="F:methenyltetrahydrofolate cyclohydrolase activity"/>
    <property type="evidence" value="ECO:0007669"/>
    <property type="project" value="UniProtKB-UniRule"/>
</dbReference>
<evidence type="ECO:0000256" key="1">
    <source>
        <dbReference type="ARBA" id="ARBA00004777"/>
    </source>
</evidence>
<keyword evidence="7 12" id="KW-0521">NADP</keyword>
<gene>
    <name evidence="12 15" type="primary">folD</name>
    <name evidence="15" type="ORF">EUAN_17210</name>
</gene>
<comment type="function">
    <text evidence="12">Catalyzes the oxidation of 5,10-methylenetetrahydrofolate to 5,10-methenyltetrahydrofolate and then the hydrolysis of 5,10-methenyltetrahydrofolate to 10-formyltetrahydrofolate.</text>
</comment>
<organism evidence="15 16">
    <name type="scientific">Andreesenia angusta</name>
    <dbReference type="NCBI Taxonomy" id="39480"/>
    <lineage>
        <taxon>Bacteria</taxon>
        <taxon>Bacillati</taxon>
        <taxon>Bacillota</taxon>
        <taxon>Tissierellia</taxon>
        <taxon>Tissierellales</taxon>
        <taxon>Gottschalkiaceae</taxon>
        <taxon>Andreesenia</taxon>
    </lineage>
</organism>
<dbReference type="EC" id="3.5.4.9" evidence="12"/>
<comment type="caution">
    <text evidence="12">Lacks conserved residue(s) required for the propagation of feature annotation.</text>
</comment>
<evidence type="ECO:0000256" key="5">
    <source>
        <dbReference type="ARBA" id="ARBA00022755"/>
    </source>
</evidence>
<keyword evidence="16" id="KW-1185">Reference proteome</keyword>
<dbReference type="PANTHER" id="PTHR48099">
    <property type="entry name" value="C-1-TETRAHYDROFOLATE SYNTHASE, CYTOPLASMIC-RELATED"/>
    <property type="match status" value="1"/>
</dbReference>
<dbReference type="InterPro" id="IPR020631">
    <property type="entry name" value="THF_DH/CycHdrlase_NAD-bd_dom"/>
</dbReference>
<dbReference type="GO" id="GO:0004488">
    <property type="term" value="F:methylenetetrahydrofolate dehydrogenase (NADP+) activity"/>
    <property type="evidence" value="ECO:0007669"/>
    <property type="project" value="UniProtKB-UniRule"/>
</dbReference>
<dbReference type="PANTHER" id="PTHR48099:SF5">
    <property type="entry name" value="C-1-TETRAHYDROFOLATE SYNTHASE, CYTOPLASMIC"/>
    <property type="match status" value="1"/>
</dbReference>
<reference evidence="15 16" key="1">
    <citation type="submission" date="2016-09" db="EMBL/GenBank/DDBJ databases">
        <title>Genome sequence of Eubacterium angustum.</title>
        <authorList>
            <person name="Poehlein A."/>
            <person name="Daniel R."/>
        </authorList>
    </citation>
    <scope>NUCLEOTIDE SEQUENCE [LARGE SCALE GENOMIC DNA]</scope>
    <source>
        <strain evidence="15 16">DSM 1989</strain>
    </source>
</reference>
<evidence type="ECO:0000259" key="14">
    <source>
        <dbReference type="Pfam" id="PF02882"/>
    </source>
</evidence>
<evidence type="ECO:0000259" key="13">
    <source>
        <dbReference type="Pfam" id="PF00763"/>
    </source>
</evidence>
<dbReference type="GO" id="GO:0005829">
    <property type="term" value="C:cytosol"/>
    <property type="evidence" value="ECO:0007669"/>
    <property type="project" value="TreeGrafter"/>
</dbReference>
<comment type="subunit">
    <text evidence="2 12">Homodimer.</text>
</comment>
<dbReference type="InterPro" id="IPR000672">
    <property type="entry name" value="THF_DH/CycHdrlase"/>
</dbReference>